<sequence length="366" mass="41049">MTILLLLLVVIQPSFGLLMPLSLPIICGTTTIGGTGSTCSSSRLSCDNSNKSNSNRILLSTTTTTTTLYNSNQNKKEEEEEEKKSTVPLSSIFSEDDISNFCKGTNAFWKGLVIEPVRNYVEIRPAGTTTGDIFSKLISPPEVPGIPRPVWFTILGSVPTGLGWYGYYKFSVEEELFQHELQTNKDGHVSGCGGYGTLFPFVYAIIIGFPLSLLHIPGGELILQSAGIWILAGQVNLYRRVNELCFEDESIRNEILGGGGLLRGNKEDDDKDSNDDQPLQPPLHAWWALLPPPLDVVVGLRQVHFLSEYWRVVRGEPYDKDVIAEELFPFISSKRFTLKEFIRKPSNWFWFTKSWKDFDNVDLLKD</sequence>
<keyword evidence="3" id="KW-1185">Reference proteome</keyword>
<accession>A0A1E7F6V0</accession>
<dbReference type="KEGG" id="fcy:FRACYDRAFT_242266"/>
<organism evidence="2 3">
    <name type="scientific">Fragilariopsis cylindrus CCMP1102</name>
    <dbReference type="NCBI Taxonomy" id="635003"/>
    <lineage>
        <taxon>Eukaryota</taxon>
        <taxon>Sar</taxon>
        <taxon>Stramenopiles</taxon>
        <taxon>Ochrophyta</taxon>
        <taxon>Bacillariophyta</taxon>
        <taxon>Bacillariophyceae</taxon>
        <taxon>Bacillariophycidae</taxon>
        <taxon>Bacillariales</taxon>
        <taxon>Bacillariaceae</taxon>
        <taxon>Fragilariopsis</taxon>
    </lineage>
</organism>
<evidence type="ECO:0000313" key="2">
    <source>
        <dbReference type="EMBL" id="OEU13912.1"/>
    </source>
</evidence>
<dbReference type="InParanoid" id="A0A1E7F6V0"/>
<feature type="chain" id="PRO_5009192754" evidence="1">
    <location>
        <begin position="17"/>
        <end position="366"/>
    </location>
</feature>
<evidence type="ECO:0000256" key="1">
    <source>
        <dbReference type="SAM" id="SignalP"/>
    </source>
</evidence>
<dbReference type="EMBL" id="KV784361">
    <property type="protein sequence ID" value="OEU13912.1"/>
    <property type="molecule type" value="Genomic_DNA"/>
</dbReference>
<proteinExistence type="predicted"/>
<dbReference type="Proteomes" id="UP000095751">
    <property type="component" value="Unassembled WGS sequence"/>
</dbReference>
<dbReference type="AlphaFoldDB" id="A0A1E7F6V0"/>
<dbReference type="OrthoDB" id="40111at2759"/>
<gene>
    <name evidence="2" type="ORF">FRACYDRAFT_242266</name>
</gene>
<keyword evidence="1" id="KW-0732">Signal</keyword>
<name>A0A1E7F6V0_9STRA</name>
<protein>
    <submittedName>
        <fullName evidence="2">Uncharacterized protein</fullName>
    </submittedName>
</protein>
<reference evidence="2 3" key="1">
    <citation type="submission" date="2016-09" db="EMBL/GenBank/DDBJ databases">
        <title>Extensive genetic diversity and differential bi-allelic expression allows diatom success in the polar Southern Ocean.</title>
        <authorList>
            <consortium name="DOE Joint Genome Institute"/>
            <person name="Mock T."/>
            <person name="Otillar R.P."/>
            <person name="Strauss J."/>
            <person name="Dupont C."/>
            <person name="Frickenhaus S."/>
            <person name="Maumus F."/>
            <person name="Mcmullan M."/>
            <person name="Sanges R."/>
            <person name="Schmutz J."/>
            <person name="Toseland A."/>
            <person name="Valas R."/>
            <person name="Veluchamy A."/>
            <person name="Ward B.J."/>
            <person name="Allen A."/>
            <person name="Barry K."/>
            <person name="Falciatore A."/>
            <person name="Ferrante M."/>
            <person name="Fortunato A.E."/>
            <person name="Gloeckner G."/>
            <person name="Gruber A."/>
            <person name="Hipkin R."/>
            <person name="Janech M."/>
            <person name="Kroth P."/>
            <person name="Leese F."/>
            <person name="Lindquist E."/>
            <person name="Lyon B.R."/>
            <person name="Martin J."/>
            <person name="Mayer C."/>
            <person name="Parker M."/>
            <person name="Quesneville H."/>
            <person name="Raymond J."/>
            <person name="Uhlig C."/>
            <person name="Valentin K.U."/>
            <person name="Worden A.Z."/>
            <person name="Armbrust E.V."/>
            <person name="Bowler C."/>
            <person name="Green B."/>
            <person name="Moulton V."/>
            <person name="Van Oosterhout C."/>
            <person name="Grigoriev I."/>
        </authorList>
    </citation>
    <scope>NUCLEOTIDE SEQUENCE [LARGE SCALE GENOMIC DNA]</scope>
    <source>
        <strain evidence="2 3">CCMP1102</strain>
    </source>
</reference>
<feature type="signal peptide" evidence="1">
    <location>
        <begin position="1"/>
        <end position="16"/>
    </location>
</feature>
<evidence type="ECO:0000313" key="3">
    <source>
        <dbReference type="Proteomes" id="UP000095751"/>
    </source>
</evidence>